<comment type="caution">
    <text evidence="1">The sequence shown here is derived from an EMBL/GenBank/DDBJ whole genome shotgun (WGS) entry which is preliminary data.</text>
</comment>
<protein>
    <submittedName>
        <fullName evidence="1">DinB family protein</fullName>
    </submittedName>
</protein>
<gene>
    <name evidence="1" type="ORF">GCM10009755_17010</name>
</gene>
<dbReference type="InterPro" id="IPR034660">
    <property type="entry name" value="DinB/YfiT-like"/>
</dbReference>
<dbReference type="RefSeq" id="WP_344308770.1">
    <property type="nucleotide sequence ID" value="NZ_BAAANO010000015.1"/>
</dbReference>
<name>A0ABP5EW26_9MICO</name>
<dbReference type="Pfam" id="PF04978">
    <property type="entry name" value="MST"/>
    <property type="match status" value="1"/>
</dbReference>
<evidence type="ECO:0000313" key="2">
    <source>
        <dbReference type="Proteomes" id="UP001500755"/>
    </source>
</evidence>
<organism evidence="1 2">
    <name type="scientific">Brevibacterium samyangense</name>
    <dbReference type="NCBI Taxonomy" id="366888"/>
    <lineage>
        <taxon>Bacteria</taxon>
        <taxon>Bacillati</taxon>
        <taxon>Actinomycetota</taxon>
        <taxon>Actinomycetes</taxon>
        <taxon>Micrococcales</taxon>
        <taxon>Brevibacteriaceae</taxon>
        <taxon>Brevibacterium</taxon>
    </lineage>
</organism>
<reference evidence="2" key="1">
    <citation type="journal article" date="2019" name="Int. J. Syst. Evol. Microbiol.">
        <title>The Global Catalogue of Microorganisms (GCM) 10K type strain sequencing project: providing services to taxonomists for standard genome sequencing and annotation.</title>
        <authorList>
            <consortium name="The Broad Institute Genomics Platform"/>
            <consortium name="The Broad Institute Genome Sequencing Center for Infectious Disease"/>
            <person name="Wu L."/>
            <person name="Ma J."/>
        </authorList>
    </citation>
    <scope>NUCLEOTIDE SEQUENCE [LARGE SCALE GENOMIC DNA]</scope>
    <source>
        <strain evidence="2">JCM 14546</strain>
    </source>
</reference>
<dbReference type="Proteomes" id="UP001500755">
    <property type="component" value="Unassembled WGS sequence"/>
</dbReference>
<proteinExistence type="predicted"/>
<evidence type="ECO:0000313" key="1">
    <source>
        <dbReference type="EMBL" id="GAA2007306.1"/>
    </source>
</evidence>
<dbReference type="EMBL" id="BAAANO010000015">
    <property type="protein sequence ID" value="GAA2007306.1"/>
    <property type="molecule type" value="Genomic_DNA"/>
</dbReference>
<dbReference type="SUPFAM" id="SSF109854">
    <property type="entry name" value="DinB/YfiT-like putative metalloenzymes"/>
    <property type="match status" value="1"/>
</dbReference>
<dbReference type="Gene3D" id="1.20.120.450">
    <property type="entry name" value="dinb family like domain"/>
    <property type="match status" value="1"/>
</dbReference>
<sequence>MPFFAPNAPSTEAAALAAYLEHQCRQLRSTVHGLTTAQSRLTPLPSALSLAGLLAHSAQVVHGWLFGVMKAPEPVELSDYEAINAKIGLEGMFSGAEVPDMSLEDLLAVFDRSVAYIREAEGVAALGAPVPVPDAPWFPDDMVIDARWVWSHLTTEVARHVGHADLIREAIDGQTAYALNDAVDAESAST</sequence>
<dbReference type="InterPro" id="IPR007061">
    <property type="entry name" value="MST-like"/>
</dbReference>
<keyword evidence="2" id="KW-1185">Reference proteome</keyword>
<accession>A0ABP5EW26</accession>